<organism evidence="1 2">
    <name type="scientific">Pontibacter qinzhouensis</name>
    <dbReference type="NCBI Taxonomy" id="2603253"/>
    <lineage>
        <taxon>Bacteria</taxon>
        <taxon>Pseudomonadati</taxon>
        <taxon>Bacteroidota</taxon>
        <taxon>Cytophagia</taxon>
        <taxon>Cytophagales</taxon>
        <taxon>Hymenobacteraceae</taxon>
        <taxon>Pontibacter</taxon>
    </lineage>
</organism>
<dbReference type="AlphaFoldDB" id="A0A5C8KCP2"/>
<reference evidence="1 2" key="1">
    <citation type="submission" date="2019-08" db="EMBL/GenBank/DDBJ databases">
        <authorList>
            <person name="Shi S."/>
        </authorList>
    </citation>
    <scope>NUCLEOTIDE SEQUENCE [LARGE SCALE GENOMIC DNA]</scope>
    <source>
        <strain evidence="1 2">GY10130</strain>
    </source>
</reference>
<dbReference type="Proteomes" id="UP000321926">
    <property type="component" value="Unassembled WGS sequence"/>
</dbReference>
<evidence type="ECO:0000313" key="2">
    <source>
        <dbReference type="Proteomes" id="UP000321926"/>
    </source>
</evidence>
<gene>
    <name evidence="1" type="ORF">FVR03_01285</name>
</gene>
<evidence type="ECO:0000313" key="1">
    <source>
        <dbReference type="EMBL" id="TXK52377.1"/>
    </source>
</evidence>
<protein>
    <submittedName>
        <fullName evidence="1">Uncharacterized protein</fullName>
    </submittedName>
</protein>
<sequence length="72" mass="8083">MISDGPLWFTVHCRFQPNDALIAIIEAIPGVEWVSINGKYALNIAHGKMFPADEMKQEVASRILEFIGEPKQ</sequence>
<proteinExistence type="predicted"/>
<name>A0A5C8KCP2_9BACT</name>
<accession>A0A5C8KCP2</accession>
<keyword evidence="2" id="KW-1185">Reference proteome</keyword>
<comment type="caution">
    <text evidence="1">The sequence shown here is derived from an EMBL/GenBank/DDBJ whole genome shotgun (WGS) entry which is preliminary data.</text>
</comment>
<dbReference type="EMBL" id="VRTY01000003">
    <property type="protein sequence ID" value="TXK52377.1"/>
    <property type="molecule type" value="Genomic_DNA"/>
</dbReference>